<dbReference type="EnsemblPlants" id="LPERR09G05190.1">
    <property type="protein sequence ID" value="LPERR09G05190.1"/>
    <property type="gene ID" value="LPERR09G05190"/>
</dbReference>
<dbReference type="AlphaFoldDB" id="A0A0D9XD01"/>
<keyword evidence="2" id="KW-1185">Reference proteome</keyword>
<organism evidence="1 2">
    <name type="scientific">Leersia perrieri</name>
    <dbReference type="NCBI Taxonomy" id="77586"/>
    <lineage>
        <taxon>Eukaryota</taxon>
        <taxon>Viridiplantae</taxon>
        <taxon>Streptophyta</taxon>
        <taxon>Embryophyta</taxon>
        <taxon>Tracheophyta</taxon>
        <taxon>Spermatophyta</taxon>
        <taxon>Magnoliopsida</taxon>
        <taxon>Liliopsida</taxon>
        <taxon>Poales</taxon>
        <taxon>Poaceae</taxon>
        <taxon>BOP clade</taxon>
        <taxon>Oryzoideae</taxon>
        <taxon>Oryzeae</taxon>
        <taxon>Oryzinae</taxon>
        <taxon>Leersia</taxon>
    </lineage>
</organism>
<protein>
    <submittedName>
        <fullName evidence="1">Uncharacterized protein</fullName>
    </submittedName>
</protein>
<accession>A0A0D9XD01</accession>
<evidence type="ECO:0000313" key="1">
    <source>
        <dbReference type="EnsemblPlants" id="LPERR09G05190.1"/>
    </source>
</evidence>
<dbReference type="Gramene" id="LPERR09G05190.1">
    <property type="protein sequence ID" value="LPERR09G05190.1"/>
    <property type="gene ID" value="LPERR09G05190"/>
</dbReference>
<reference evidence="2" key="2">
    <citation type="submission" date="2013-12" db="EMBL/GenBank/DDBJ databases">
        <authorList>
            <person name="Yu Y."/>
            <person name="Lee S."/>
            <person name="de Baynast K."/>
            <person name="Wissotski M."/>
            <person name="Liu L."/>
            <person name="Talag J."/>
            <person name="Goicoechea J."/>
            <person name="Angelova A."/>
            <person name="Jetty R."/>
            <person name="Kudrna D."/>
            <person name="Golser W."/>
            <person name="Rivera L."/>
            <person name="Zhang J."/>
            <person name="Wing R."/>
        </authorList>
    </citation>
    <scope>NUCLEOTIDE SEQUENCE</scope>
</reference>
<proteinExistence type="predicted"/>
<sequence length="72" mass="8183">MHRRRPQYNLGPIYLIFPLSYLGRPPCSCGRIALHQPRSEVARLVIARQGRPSFSFDFCCGNPVVVMLPTKP</sequence>
<name>A0A0D9XD01_9ORYZ</name>
<dbReference type="Proteomes" id="UP000032180">
    <property type="component" value="Chromosome 9"/>
</dbReference>
<evidence type="ECO:0000313" key="2">
    <source>
        <dbReference type="Proteomes" id="UP000032180"/>
    </source>
</evidence>
<reference evidence="1 2" key="1">
    <citation type="submission" date="2012-08" db="EMBL/GenBank/DDBJ databases">
        <title>Oryza genome evolution.</title>
        <authorList>
            <person name="Wing R.A."/>
        </authorList>
    </citation>
    <scope>NUCLEOTIDE SEQUENCE</scope>
</reference>
<reference evidence="1" key="3">
    <citation type="submission" date="2015-04" db="UniProtKB">
        <authorList>
            <consortium name="EnsemblPlants"/>
        </authorList>
    </citation>
    <scope>IDENTIFICATION</scope>
</reference>
<dbReference type="HOGENOM" id="CLU_2725854_0_0_1"/>